<dbReference type="NCBIfam" id="TIGR02713">
    <property type="entry name" value="allophanate_hyd"/>
    <property type="match status" value="1"/>
</dbReference>
<evidence type="ECO:0000259" key="1">
    <source>
        <dbReference type="Pfam" id="PF01425"/>
    </source>
</evidence>
<dbReference type="InterPro" id="IPR014085">
    <property type="entry name" value="Allophanate_hydrolase"/>
</dbReference>
<dbReference type="Gene3D" id="3.90.1300.10">
    <property type="entry name" value="Amidase signature (AS) domain"/>
    <property type="match status" value="1"/>
</dbReference>
<dbReference type="InterPro" id="IPR023631">
    <property type="entry name" value="Amidase_dom"/>
</dbReference>
<dbReference type="InterPro" id="IPR053844">
    <property type="entry name" value="AH_C"/>
</dbReference>
<dbReference type="InterPro" id="IPR036928">
    <property type="entry name" value="AS_sf"/>
</dbReference>
<feature type="domain" description="Amidase" evidence="1">
    <location>
        <begin position="26"/>
        <end position="437"/>
    </location>
</feature>
<dbReference type="Gene3D" id="3.10.490.10">
    <property type="entry name" value="Gamma-glutamyl cyclotransferase-like"/>
    <property type="match status" value="1"/>
</dbReference>
<dbReference type="RefSeq" id="WP_109761116.1">
    <property type="nucleotide sequence ID" value="NZ_CP034588.1"/>
</dbReference>
<proteinExistence type="predicted"/>
<keyword evidence="3" id="KW-0378">Hydrolase</keyword>
<evidence type="ECO:0000313" key="3">
    <source>
        <dbReference type="EMBL" id="PWK53153.1"/>
    </source>
</evidence>
<protein>
    <submittedName>
        <fullName evidence="3">Allophanate hydrolase</fullName>
    </submittedName>
</protein>
<dbReference type="KEGG" id="salo:EF888_06020"/>
<keyword evidence="4" id="KW-1185">Reference proteome</keyword>
<feature type="domain" description="Allophanate hydrolase C-terminal" evidence="2">
    <location>
        <begin position="477"/>
        <end position="597"/>
    </location>
</feature>
<reference evidence="3 4" key="1">
    <citation type="submission" date="2018-05" db="EMBL/GenBank/DDBJ databases">
        <title>Genomic Encyclopedia of Type Strains, Phase IV (KMG-IV): sequencing the most valuable type-strain genomes for metagenomic binning, comparative biology and taxonomic classification.</title>
        <authorList>
            <person name="Goeker M."/>
        </authorList>
    </citation>
    <scope>NUCLEOTIDE SEQUENCE [LARGE SCALE GENOMIC DNA]</scope>
    <source>
        <strain evidence="3 4">DSM 103371</strain>
    </source>
</reference>
<dbReference type="GO" id="GO:0016787">
    <property type="term" value="F:hydrolase activity"/>
    <property type="evidence" value="ECO:0007669"/>
    <property type="project" value="UniProtKB-KW"/>
</dbReference>
<evidence type="ECO:0000259" key="2">
    <source>
        <dbReference type="Pfam" id="PF21986"/>
    </source>
</evidence>
<comment type="caution">
    <text evidence="3">The sequence shown here is derived from an EMBL/GenBank/DDBJ whole genome shotgun (WGS) entry which is preliminary data.</text>
</comment>
<dbReference type="PANTHER" id="PTHR11895:SF169">
    <property type="entry name" value="GLUTAMYL-TRNA(GLN) AMIDOTRANSFERASE"/>
    <property type="match status" value="1"/>
</dbReference>
<dbReference type="NCBIfam" id="NF006043">
    <property type="entry name" value="PRK08186.1"/>
    <property type="match status" value="1"/>
</dbReference>
<dbReference type="Proteomes" id="UP000245390">
    <property type="component" value="Unassembled WGS sequence"/>
</dbReference>
<dbReference type="Pfam" id="PF01425">
    <property type="entry name" value="Amidase"/>
    <property type="match status" value="1"/>
</dbReference>
<accession>A0A316FXM5</accession>
<dbReference type="Gene3D" id="1.20.58.1700">
    <property type="match status" value="1"/>
</dbReference>
<dbReference type="InterPro" id="IPR000120">
    <property type="entry name" value="Amidase"/>
</dbReference>
<evidence type="ECO:0000313" key="4">
    <source>
        <dbReference type="Proteomes" id="UP000245390"/>
    </source>
</evidence>
<sequence>MTVLADTSFDFASLQAAFASGYSAADAVEEAYRRIALANDPGIFIHLRRKEDVLAEAHALPPFDPERFPLWGLPFAIKDNIDLAGVPTTAACPAFAYTAEADSFVVNLLRKAGAIPVGKTNLDQFATGLVGVRTPYPVPKNALDPAIVPGGSSSGSAVAVARGLVSFALGTDTAGSGRVPAALNNIVGLKPTLGALSATGVVPACRTLDTISIFALTVPDAWRVFSAAARYDDADGYSKRVVAPRMGAAESALRVGVPSAATRQFFGDTVQEQAFADTLARLSYLGATLVELDFKPFFDVAAMLYEGAWVAERMAAVETFMRERPDEIHPVTRQIIGAANRLSAADAFRGIYRLADLRRSAEGLMTGIDLLCVPTIPTFYTLADLEADPVTPNSRLGTYTNFVNLMDLCGIAVPTGLRADGRPSGVTLLARAGQDARAAAVAKGLHEDALPMLGATQLQVRPGDLGNPRPDPDECVIAVVGAHMSGLPLNHMLTELGGWFLESARTAADYRLYALPGGPPQRPGLLRSASGSTIALELWALPLRGLGPLLASVPGPLSIGSVTLSDDRCVKGFLMEAHAAEASDDITHFGGWRAYLASR</sequence>
<organism evidence="3 4">
    <name type="scientific">Silicimonas algicola</name>
    <dbReference type="NCBI Taxonomy" id="1826607"/>
    <lineage>
        <taxon>Bacteria</taxon>
        <taxon>Pseudomonadati</taxon>
        <taxon>Pseudomonadota</taxon>
        <taxon>Alphaproteobacteria</taxon>
        <taxon>Rhodobacterales</taxon>
        <taxon>Paracoccaceae</taxon>
    </lineage>
</organism>
<dbReference type="PANTHER" id="PTHR11895">
    <property type="entry name" value="TRANSAMIDASE"/>
    <property type="match status" value="1"/>
</dbReference>
<dbReference type="Pfam" id="PF21986">
    <property type="entry name" value="AH_C"/>
    <property type="match status" value="1"/>
</dbReference>
<dbReference type="OrthoDB" id="9811471at2"/>
<gene>
    <name evidence="3" type="ORF">C8D95_11455</name>
</gene>
<dbReference type="SUPFAM" id="SSF75304">
    <property type="entry name" value="Amidase signature (AS) enzymes"/>
    <property type="match status" value="1"/>
</dbReference>
<dbReference type="AlphaFoldDB" id="A0A316FXM5"/>
<dbReference type="EMBL" id="QGGV01000014">
    <property type="protein sequence ID" value="PWK53153.1"/>
    <property type="molecule type" value="Genomic_DNA"/>
</dbReference>
<name>A0A316FXM5_9RHOB</name>